<sequence length="295" mass="30692">MSSAACNTVAGGGATLPDDWKYRLGEQLKTNMGHAPPASPSSKEEMKPQKAQVEAPSNGALIEPLTITPTIDAPKSMKQHSNPALENASSNRWVDTPPGPASPGKEMKDQMKVDKQTYVNGDVIEPPKVKLNKPPTQASANPLASPAAKPSPGVQVAAEDLRTSNSTTPVKAEAGEKEGAKASPPPKVDKMKEKVDSFIAQKASPPATDPKASPPRASASAPASAKSKPSSTPHSVARPSKVSPESQAVEPPPPKSPPHTHDSTSPPQPPQPPQQHTHDTNNFGSMEMGLLMAGG</sequence>
<proteinExistence type="predicted"/>
<comment type="caution">
    <text evidence="2">The sequence shown here is derived from an EMBL/GenBank/DDBJ whole genome shotgun (WGS) entry which is preliminary data.</text>
</comment>
<accession>A0ABR3S894</accession>
<feature type="compositionally biased region" description="Polar residues" evidence="1">
    <location>
        <begin position="79"/>
        <end position="93"/>
    </location>
</feature>
<feature type="compositionally biased region" description="Basic and acidic residues" evidence="1">
    <location>
        <begin position="105"/>
        <end position="115"/>
    </location>
</feature>
<evidence type="ECO:0000256" key="1">
    <source>
        <dbReference type="SAM" id="MobiDB-lite"/>
    </source>
</evidence>
<gene>
    <name evidence="2" type="ORF">SLS60_001135</name>
</gene>
<feature type="region of interest" description="Disordered" evidence="1">
    <location>
        <begin position="1"/>
        <end position="20"/>
    </location>
</feature>
<evidence type="ECO:0000313" key="3">
    <source>
        <dbReference type="Proteomes" id="UP001521785"/>
    </source>
</evidence>
<feature type="region of interest" description="Disordered" evidence="1">
    <location>
        <begin position="25"/>
        <end position="295"/>
    </location>
</feature>
<reference evidence="2 3" key="1">
    <citation type="submission" date="2024-02" db="EMBL/GenBank/DDBJ databases">
        <title>De novo assembly and annotation of 12 fungi associated with fruit tree decline syndrome in Ontario, Canada.</title>
        <authorList>
            <person name="Sulman M."/>
            <person name="Ellouze W."/>
            <person name="Ilyukhin E."/>
        </authorList>
    </citation>
    <scope>NUCLEOTIDE SEQUENCE [LARGE SCALE GENOMIC DNA]</scope>
    <source>
        <strain evidence="2 3">M42-189</strain>
    </source>
</reference>
<protein>
    <submittedName>
        <fullName evidence="2">Uncharacterized protein</fullName>
    </submittedName>
</protein>
<name>A0ABR3S894_9PLEO</name>
<feature type="compositionally biased region" description="Basic and acidic residues" evidence="1">
    <location>
        <begin position="187"/>
        <end position="196"/>
    </location>
</feature>
<dbReference type="Proteomes" id="UP001521785">
    <property type="component" value="Unassembled WGS sequence"/>
</dbReference>
<organism evidence="2 3">
    <name type="scientific">Paraconiothyrium brasiliense</name>
    <dbReference type="NCBI Taxonomy" id="300254"/>
    <lineage>
        <taxon>Eukaryota</taxon>
        <taxon>Fungi</taxon>
        <taxon>Dikarya</taxon>
        <taxon>Ascomycota</taxon>
        <taxon>Pezizomycotina</taxon>
        <taxon>Dothideomycetes</taxon>
        <taxon>Pleosporomycetidae</taxon>
        <taxon>Pleosporales</taxon>
        <taxon>Massarineae</taxon>
        <taxon>Didymosphaeriaceae</taxon>
        <taxon>Paraconiothyrium</taxon>
    </lineage>
</organism>
<feature type="compositionally biased region" description="Low complexity" evidence="1">
    <location>
        <begin position="210"/>
        <end position="235"/>
    </location>
</feature>
<keyword evidence="3" id="KW-1185">Reference proteome</keyword>
<dbReference type="EMBL" id="JAKJXO020000001">
    <property type="protein sequence ID" value="KAL1612905.1"/>
    <property type="molecule type" value="Genomic_DNA"/>
</dbReference>
<evidence type="ECO:0000313" key="2">
    <source>
        <dbReference type="EMBL" id="KAL1612905.1"/>
    </source>
</evidence>